<protein>
    <recommendedName>
        <fullName evidence="12">Peptidase S1 domain-containing protein</fullName>
    </recommendedName>
</protein>
<evidence type="ECO:0000313" key="14">
    <source>
        <dbReference type="Proteomes" id="UP000015104"/>
    </source>
</evidence>
<dbReference type="eggNOG" id="KOG3627">
    <property type="taxonomic scope" value="Eukaryota"/>
</dbReference>
<dbReference type="CDD" id="cd00190">
    <property type="entry name" value="Tryp_SPc"/>
    <property type="match status" value="1"/>
</dbReference>
<dbReference type="Proteomes" id="UP000015104">
    <property type="component" value="Unassembled WGS sequence"/>
</dbReference>
<dbReference type="SUPFAM" id="SSF50494">
    <property type="entry name" value="Trypsin-like serine proteases"/>
    <property type="match status" value="1"/>
</dbReference>
<name>T1JUP1_TETUR</name>
<comment type="similarity">
    <text evidence="9">Belongs to the peptidase S1 family. CLIP subfamily.</text>
</comment>
<dbReference type="EMBL" id="CAEY01000779">
    <property type="status" value="NOT_ANNOTATED_CDS"/>
    <property type="molecule type" value="Genomic_DNA"/>
</dbReference>
<dbReference type="InterPro" id="IPR001314">
    <property type="entry name" value="Peptidase_S1A"/>
</dbReference>
<keyword evidence="2" id="KW-0964">Secreted</keyword>
<gene>
    <name evidence="13" type="primary">107371103</name>
</gene>
<dbReference type="InterPro" id="IPR001254">
    <property type="entry name" value="Trypsin_dom"/>
</dbReference>
<dbReference type="InterPro" id="IPR043504">
    <property type="entry name" value="Peptidase_S1_PA_chymotrypsin"/>
</dbReference>
<dbReference type="PROSITE" id="PS50240">
    <property type="entry name" value="TRYPSIN_DOM"/>
    <property type="match status" value="1"/>
</dbReference>
<dbReference type="OMA" id="HTGPDIA"/>
<dbReference type="AlphaFoldDB" id="T1JUP1"/>
<evidence type="ECO:0000256" key="5">
    <source>
        <dbReference type="ARBA" id="ARBA00022801"/>
    </source>
</evidence>
<comment type="subcellular location">
    <subcellularLocation>
        <location evidence="1">Secreted</location>
    </subcellularLocation>
</comment>
<dbReference type="EnsemblMetazoa" id="tetur02g01640.1">
    <property type="protein sequence ID" value="tetur02g01640.1"/>
    <property type="gene ID" value="tetur02g01640"/>
</dbReference>
<dbReference type="PROSITE" id="PS00135">
    <property type="entry name" value="TRYPSIN_SER"/>
    <property type="match status" value="1"/>
</dbReference>
<keyword evidence="14" id="KW-1185">Reference proteome</keyword>
<proteinExistence type="inferred from homology"/>
<keyword evidence="3 10" id="KW-0645">Protease</keyword>
<dbReference type="GO" id="GO:0005576">
    <property type="term" value="C:extracellular region"/>
    <property type="evidence" value="ECO:0007669"/>
    <property type="project" value="UniProtKB-SubCell"/>
</dbReference>
<dbReference type="InterPro" id="IPR018114">
    <property type="entry name" value="TRYPSIN_HIS"/>
</dbReference>
<reference evidence="13" key="2">
    <citation type="submission" date="2015-06" db="UniProtKB">
        <authorList>
            <consortium name="EnsemblMetazoa"/>
        </authorList>
    </citation>
    <scope>IDENTIFICATION</scope>
</reference>
<feature type="domain" description="Peptidase S1" evidence="12">
    <location>
        <begin position="49"/>
        <end position="281"/>
    </location>
</feature>
<evidence type="ECO:0000259" key="12">
    <source>
        <dbReference type="PROSITE" id="PS50240"/>
    </source>
</evidence>
<evidence type="ECO:0000256" key="2">
    <source>
        <dbReference type="ARBA" id="ARBA00022525"/>
    </source>
</evidence>
<dbReference type="InterPro" id="IPR051487">
    <property type="entry name" value="Ser/Thr_Proteases_Immune/Dev"/>
</dbReference>
<dbReference type="KEGG" id="tut:107371103"/>
<accession>T1JUP1</accession>
<dbReference type="HOGENOM" id="CLU_006842_7_0_1"/>
<dbReference type="STRING" id="32264.T1JUP1"/>
<dbReference type="SMR" id="T1JUP1"/>
<evidence type="ECO:0000256" key="11">
    <source>
        <dbReference type="SAM" id="SignalP"/>
    </source>
</evidence>
<reference evidence="14" key="1">
    <citation type="submission" date="2011-08" db="EMBL/GenBank/DDBJ databases">
        <authorList>
            <person name="Rombauts S."/>
        </authorList>
    </citation>
    <scope>NUCLEOTIDE SEQUENCE</scope>
    <source>
        <strain evidence="14">London</strain>
    </source>
</reference>
<keyword evidence="8" id="KW-1015">Disulfide bond</keyword>
<dbReference type="GO" id="GO:0004252">
    <property type="term" value="F:serine-type endopeptidase activity"/>
    <property type="evidence" value="ECO:0007669"/>
    <property type="project" value="InterPro"/>
</dbReference>
<dbReference type="OrthoDB" id="6515277at2759"/>
<evidence type="ECO:0000256" key="3">
    <source>
        <dbReference type="ARBA" id="ARBA00022670"/>
    </source>
</evidence>
<dbReference type="PRINTS" id="PR00722">
    <property type="entry name" value="CHYMOTRYPSIN"/>
</dbReference>
<dbReference type="InterPro" id="IPR009003">
    <property type="entry name" value="Peptidase_S1_PA"/>
</dbReference>
<dbReference type="SMART" id="SM00020">
    <property type="entry name" value="Tryp_SPc"/>
    <property type="match status" value="1"/>
</dbReference>
<evidence type="ECO:0000313" key="13">
    <source>
        <dbReference type="EnsemblMetazoa" id="tetur02g01640.1"/>
    </source>
</evidence>
<keyword evidence="6 10" id="KW-0720">Serine protease</keyword>
<evidence type="ECO:0000256" key="7">
    <source>
        <dbReference type="ARBA" id="ARBA00023145"/>
    </source>
</evidence>
<dbReference type="FunFam" id="2.40.10.10:FF:000146">
    <property type="entry name" value="Serine protease 53"/>
    <property type="match status" value="1"/>
</dbReference>
<keyword evidence="5 10" id="KW-0378">Hydrolase</keyword>
<dbReference type="PANTHER" id="PTHR24256">
    <property type="entry name" value="TRYPTASE-RELATED"/>
    <property type="match status" value="1"/>
</dbReference>
<feature type="signal peptide" evidence="11">
    <location>
        <begin position="1"/>
        <end position="29"/>
    </location>
</feature>
<evidence type="ECO:0000256" key="1">
    <source>
        <dbReference type="ARBA" id="ARBA00004613"/>
    </source>
</evidence>
<dbReference type="Pfam" id="PF00089">
    <property type="entry name" value="Trypsin"/>
    <property type="match status" value="1"/>
</dbReference>
<evidence type="ECO:0000256" key="8">
    <source>
        <dbReference type="ARBA" id="ARBA00023157"/>
    </source>
</evidence>
<dbReference type="PROSITE" id="PS00134">
    <property type="entry name" value="TRYPSIN_HIS"/>
    <property type="match status" value="1"/>
</dbReference>
<evidence type="ECO:0000256" key="9">
    <source>
        <dbReference type="ARBA" id="ARBA00024195"/>
    </source>
</evidence>
<dbReference type="Gene3D" id="2.40.10.10">
    <property type="entry name" value="Trypsin-like serine proteases"/>
    <property type="match status" value="1"/>
</dbReference>
<evidence type="ECO:0000256" key="6">
    <source>
        <dbReference type="ARBA" id="ARBA00022825"/>
    </source>
</evidence>
<dbReference type="GO" id="GO:0006508">
    <property type="term" value="P:proteolysis"/>
    <property type="evidence" value="ECO:0007669"/>
    <property type="project" value="UniProtKB-KW"/>
</dbReference>
<organism evidence="13 14">
    <name type="scientific">Tetranychus urticae</name>
    <name type="common">Two-spotted spider mite</name>
    <dbReference type="NCBI Taxonomy" id="32264"/>
    <lineage>
        <taxon>Eukaryota</taxon>
        <taxon>Metazoa</taxon>
        <taxon>Ecdysozoa</taxon>
        <taxon>Arthropoda</taxon>
        <taxon>Chelicerata</taxon>
        <taxon>Arachnida</taxon>
        <taxon>Acari</taxon>
        <taxon>Acariformes</taxon>
        <taxon>Trombidiformes</taxon>
        <taxon>Prostigmata</taxon>
        <taxon>Eleutherengona</taxon>
        <taxon>Raphignathae</taxon>
        <taxon>Tetranychoidea</taxon>
        <taxon>Tetranychidae</taxon>
        <taxon>Tetranychus</taxon>
    </lineage>
</organism>
<sequence length="301" mass="33230">MDVSSTMLFNNSIFFKFLILSTLVCLSLCSLKETDCNCKVNSGGDNLKIVNGTQYVTNKYPWLVSLQVERSNGKYVHTCGGSLINEQWIVTAAHCGYMNLTRLSVSVGAHNITNSGKHYKVAQFIKHPGYTTTPIVRNDIALIQLAEPIDRFNKEAKPACLTSRNIYFTSNELFVAGWGVTDEKEHKSTEVPLEVRMDHVNYLRCSLSWIGLLSYQSHICAQASQSSPCFGDSGGPLMVVNGPGTMYLVGVVSFGSSCAGSSPTVFTRVTSYLDWIDQTTKSYCRIDNQDVNSLPRSEIEA</sequence>
<dbReference type="InterPro" id="IPR033116">
    <property type="entry name" value="TRYPSIN_SER"/>
</dbReference>
<keyword evidence="4 11" id="KW-0732">Signal</keyword>
<evidence type="ECO:0000256" key="10">
    <source>
        <dbReference type="RuleBase" id="RU363034"/>
    </source>
</evidence>
<evidence type="ECO:0000256" key="4">
    <source>
        <dbReference type="ARBA" id="ARBA00022729"/>
    </source>
</evidence>
<feature type="chain" id="PRO_5004580660" description="Peptidase S1 domain-containing protein" evidence="11">
    <location>
        <begin position="30"/>
        <end position="301"/>
    </location>
</feature>
<keyword evidence="7" id="KW-0865">Zymogen</keyword>